<dbReference type="EC" id="4.3.1.24" evidence="6 12"/>
<evidence type="ECO:0000313" key="14">
    <source>
        <dbReference type="EMBL" id="AGA84059.1"/>
    </source>
</evidence>
<dbReference type="FunFam" id="1.20.200.10:FF:000009">
    <property type="entry name" value="Phenylalanine ammonia-lyase"/>
    <property type="match status" value="1"/>
</dbReference>
<comment type="similarity">
    <text evidence="4 11">Belongs to the PAL/histidase family.</text>
</comment>
<dbReference type="CDD" id="cd00332">
    <property type="entry name" value="PAL-HAL"/>
    <property type="match status" value="1"/>
</dbReference>
<dbReference type="NCBIfam" id="TIGR01226">
    <property type="entry name" value="phe_am_lyase"/>
    <property type="match status" value="1"/>
</dbReference>
<dbReference type="Gene3D" id="1.10.275.10">
    <property type="entry name" value="Fumarase/aspartase (N-terminal domain)"/>
    <property type="match status" value="1"/>
</dbReference>
<protein>
    <recommendedName>
        <fullName evidence="6 12">Phenylalanine ammonia-lyase</fullName>
        <ecNumber evidence="6 12">4.3.1.24</ecNumber>
    </recommendedName>
</protein>
<keyword evidence="8 12" id="KW-0587">Phenylpropanoid metabolism</keyword>
<evidence type="ECO:0000256" key="1">
    <source>
        <dbReference type="ARBA" id="ARBA00002235"/>
    </source>
</evidence>
<proteinExistence type="evidence at transcript level"/>
<dbReference type="GO" id="GO:0006559">
    <property type="term" value="P:L-phenylalanine catabolic process"/>
    <property type="evidence" value="ECO:0007669"/>
    <property type="project" value="UniProtKB-KW"/>
</dbReference>
<dbReference type="Pfam" id="PF00221">
    <property type="entry name" value="Lyase_aromatic"/>
    <property type="match status" value="1"/>
</dbReference>
<dbReference type="InterPro" id="IPR001106">
    <property type="entry name" value="Aromatic_Lyase"/>
</dbReference>
<comment type="pathway">
    <text evidence="3 12">Phenylpropanoid metabolism; trans-cinnamate biosynthesis; trans-cinnamate from L-phenylalanine: step 1/1.</text>
</comment>
<dbReference type="PANTHER" id="PTHR10362">
    <property type="entry name" value="HISTIDINE AMMONIA-LYASE"/>
    <property type="match status" value="1"/>
</dbReference>
<accession>L7QH18</accession>
<comment type="function">
    <text evidence="1">This is a key enzyme of plant metabolism catalyzing the first reaction in the biosynthesis from L-phenylalanine of a wide variety of natural products based on the phenylpropane skeleton.</text>
</comment>
<dbReference type="UniPathway" id="UPA00713">
    <property type="reaction ID" value="UER00725"/>
</dbReference>
<comment type="catalytic activity">
    <reaction evidence="12">
        <text>L-phenylalanine = (E)-cinnamate + NH4(+)</text>
        <dbReference type="Rhea" id="RHEA:21384"/>
        <dbReference type="ChEBI" id="CHEBI:15669"/>
        <dbReference type="ChEBI" id="CHEBI:28938"/>
        <dbReference type="ChEBI" id="CHEBI:58095"/>
        <dbReference type="EC" id="4.3.1.24"/>
    </reaction>
</comment>
<dbReference type="GO" id="GO:0005737">
    <property type="term" value="C:cytoplasm"/>
    <property type="evidence" value="ECO:0007669"/>
    <property type="project" value="UniProtKB-SubCell"/>
</dbReference>
<keyword evidence="7" id="KW-0963">Cytoplasm</keyword>
<evidence type="ECO:0000256" key="8">
    <source>
        <dbReference type="ARBA" id="ARBA00023051"/>
    </source>
</evidence>
<evidence type="ECO:0000256" key="4">
    <source>
        <dbReference type="ARBA" id="ARBA00007238"/>
    </source>
</evidence>
<evidence type="ECO:0000256" key="10">
    <source>
        <dbReference type="ARBA" id="ARBA00023239"/>
    </source>
</evidence>
<dbReference type="InterPro" id="IPR005922">
    <property type="entry name" value="Phe_NH3-lyase"/>
</dbReference>
<organism evidence="14">
    <name type="scientific">Picrorhiza kurrooa</name>
    <dbReference type="NCBI Taxonomy" id="195120"/>
    <lineage>
        <taxon>Eukaryota</taxon>
        <taxon>Viridiplantae</taxon>
        <taxon>Streptophyta</taxon>
        <taxon>Embryophyta</taxon>
        <taxon>Tracheophyta</taxon>
        <taxon>Spermatophyta</taxon>
        <taxon>Magnoliopsida</taxon>
        <taxon>eudicotyledons</taxon>
        <taxon>Gunneridae</taxon>
        <taxon>Pentapetalae</taxon>
        <taxon>asterids</taxon>
        <taxon>lamiids</taxon>
        <taxon>Lamiales</taxon>
        <taxon>Plantaginaceae</taxon>
        <taxon>Veroniceae</taxon>
        <taxon>Picrorhiza</taxon>
    </lineage>
</organism>
<dbReference type="InterPro" id="IPR022313">
    <property type="entry name" value="Phe/His_NH3-lyase_AS"/>
</dbReference>
<dbReference type="FunFam" id="1.10.275.10:FF:000009">
    <property type="entry name" value="Phenylalanine ammonia-lyase"/>
    <property type="match status" value="1"/>
</dbReference>
<evidence type="ECO:0000256" key="13">
    <source>
        <dbReference type="SAM" id="MobiDB-lite"/>
    </source>
</evidence>
<dbReference type="InterPro" id="IPR008948">
    <property type="entry name" value="L-Aspartase-like"/>
</dbReference>
<evidence type="ECO:0000256" key="3">
    <source>
        <dbReference type="ARBA" id="ARBA00005138"/>
    </source>
</evidence>
<sequence>MSTVTENGHNPFCMKQQSNDPLNWGVREPPRRSEAMVEEFRKPVVKLGGQTLIISQVTAIAAANDHNAAVAVGLAEATRTGVKASSDWVMNSMSKGTDSYGVMTSFGATSHHRTKQGGALQKELIRCVLNLLFLNAGIFGNGTESSHTLPHSATRAAMLVRINTLLQGYSGIRFEILEAITKFLNTNVTPCLPLRGTITASGDLVPLSYIAGLLTGRPNSKAVGPNGEILNAEKAFNLAGVTGGFFELQPKEGLALVNGTAVGSGLASIALYEANVLSVLSEVMSAIFAEVMNGKPEFTDHLTHKLKHHPGQIEAAAIMEHILDGSSYVKAAQKMHEMDPLQKPKQDRYALRTSPQWLGPQIEVIRSATKMIEREINSVNDNPLIDFSRNKALHGGNFQGTPIGVSMDNSRLATASIGKLMPRKVRTVNDFYNNGLPSNLSGGRNPSLDYGFKGAEIAMASYCSELQFLANPVTNHVQSAEQHNQDVNSLGLISSRKTVEALDILKLMSSTYLLALCQAIDLRHLEENLRLAVKNTLSQVAKRTLTMGANGELHPSRFSELDLLRVVDREYVFAYVDDPCSATYPLMQKLRQVLVDNALKNGESEKNASTSIFHKIEAFEEELKSLLPKEVESARIALEAGNPAIGNRIKECRSYPLYKFIREELGTEYLTGEKVISPGEECDKIFTAISKGLIVDPLLKCLEGWNGAPLPIC</sequence>
<evidence type="ECO:0000256" key="11">
    <source>
        <dbReference type="RuleBase" id="RU003954"/>
    </source>
</evidence>
<keyword evidence="10 11" id="KW-0456">Lyase</keyword>
<dbReference type="SMR" id="L7QH18"/>
<reference evidence="14" key="1">
    <citation type="journal article" date="2014" name="Gene">
        <title>A phenylalanine ammonia-lyase ortholog (PkPAL1) from Picrorhiza kurrooa Royle ex. Benth: molecular cloning, promoter analysis and response to biotic and abiotic elicitors.</title>
        <authorList>
            <person name="Bhat W.W."/>
            <person name="Razdan S."/>
            <person name="Rana S."/>
            <person name="Dhar N."/>
            <person name="Wani T.A."/>
            <person name="Qazi P."/>
            <person name="Vishwakarma R."/>
            <person name="Lattoo S.K."/>
        </authorList>
    </citation>
    <scope>NUCLEOTIDE SEQUENCE</scope>
</reference>
<comment type="subcellular location">
    <subcellularLocation>
        <location evidence="2 12">Cytoplasm</location>
    </subcellularLocation>
</comment>
<dbReference type="PROSITE" id="PS00488">
    <property type="entry name" value="PAL_HISTIDASE"/>
    <property type="match status" value="1"/>
</dbReference>
<evidence type="ECO:0000256" key="2">
    <source>
        <dbReference type="ARBA" id="ARBA00004496"/>
    </source>
</evidence>
<evidence type="ECO:0000256" key="9">
    <source>
        <dbReference type="ARBA" id="ARBA00023232"/>
    </source>
</evidence>
<keyword evidence="9" id="KW-0585">Phenylalanine catabolism</keyword>
<dbReference type="EMBL" id="JQ996410">
    <property type="protein sequence ID" value="AGA84059.1"/>
    <property type="molecule type" value="mRNA"/>
</dbReference>
<dbReference type="GO" id="GO:0009800">
    <property type="term" value="P:cinnamic acid biosynthetic process"/>
    <property type="evidence" value="ECO:0007669"/>
    <property type="project" value="UniProtKB-UniPathway"/>
</dbReference>
<dbReference type="AlphaFoldDB" id="L7QH18"/>
<evidence type="ECO:0000256" key="12">
    <source>
        <dbReference type="RuleBase" id="RU003955"/>
    </source>
</evidence>
<dbReference type="InterPro" id="IPR024083">
    <property type="entry name" value="Fumarase/histidase_N"/>
</dbReference>
<dbReference type="FunFam" id="1.10.274.20:FF:000001">
    <property type="entry name" value="Phenylalanine ammonia-lyase"/>
    <property type="match status" value="1"/>
</dbReference>
<dbReference type="Gene3D" id="1.20.200.10">
    <property type="entry name" value="Fumarase/aspartase (Central domain)"/>
    <property type="match status" value="1"/>
</dbReference>
<dbReference type="Gene3D" id="1.10.274.20">
    <property type="entry name" value="Phenylalanine ammonia-lyase 1, domain 3"/>
    <property type="match status" value="1"/>
</dbReference>
<evidence type="ECO:0000256" key="7">
    <source>
        <dbReference type="ARBA" id="ARBA00022490"/>
    </source>
</evidence>
<dbReference type="InterPro" id="IPR023144">
    <property type="entry name" value="Phe_NH3-lyase_shielding_dom_sf"/>
</dbReference>
<name>L7QH18_9LAMI</name>
<evidence type="ECO:0000256" key="6">
    <source>
        <dbReference type="ARBA" id="ARBA00012139"/>
    </source>
</evidence>
<dbReference type="SUPFAM" id="SSF48557">
    <property type="entry name" value="L-aspartase-like"/>
    <property type="match status" value="1"/>
</dbReference>
<dbReference type="GO" id="GO:0045548">
    <property type="term" value="F:phenylalanine ammonia-lyase activity"/>
    <property type="evidence" value="ECO:0007669"/>
    <property type="project" value="UniProtKB-EC"/>
</dbReference>
<evidence type="ECO:0000256" key="5">
    <source>
        <dbReference type="ARBA" id="ARBA00011881"/>
    </source>
</evidence>
<feature type="region of interest" description="Disordered" evidence="13">
    <location>
        <begin position="1"/>
        <end position="25"/>
    </location>
</feature>
<comment type="subunit">
    <text evidence="5">Homotetramer.</text>
</comment>